<dbReference type="EMBL" id="CM023487">
    <property type="protein sequence ID" value="KAH6926080.1"/>
    <property type="molecule type" value="Genomic_DNA"/>
</dbReference>
<dbReference type="Proteomes" id="UP000821845">
    <property type="component" value="Chromosome 7"/>
</dbReference>
<comment type="caution">
    <text evidence="1">The sequence shown here is derived from an EMBL/GenBank/DDBJ whole genome shotgun (WGS) entry which is preliminary data.</text>
</comment>
<accession>A0ACB7RUA0</accession>
<keyword evidence="2" id="KW-1185">Reference proteome</keyword>
<organism evidence="1 2">
    <name type="scientific">Hyalomma asiaticum</name>
    <name type="common">Tick</name>
    <dbReference type="NCBI Taxonomy" id="266040"/>
    <lineage>
        <taxon>Eukaryota</taxon>
        <taxon>Metazoa</taxon>
        <taxon>Ecdysozoa</taxon>
        <taxon>Arthropoda</taxon>
        <taxon>Chelicerata</taxon>
        <taxon>Arachnida</taxon>
        <taxon>Acari</taxon>
        <taxon>Parasitiformes</taxon>
        <taxon>Ixodida</taxon>
        <taxon>Ixodoidea</taxon>
        <taxon>Ixodidae</taxon>
        <taxon>Hyalomminae</taxon>
        <taxon>Hyalomma</taxon>
    </lineage>
</organism>
<evidence type="ECO:0000313" key="2">
    <source>
        <dbReference type="Proteomes" id="UP000821845"/>
    </source>
</evidence>
<reference evidence="1" key="1">
    <citation type="submission" date="2020-05" db="EMBL/GenBank/DDBJ databases">
        <title>Large-scale comparative analyses of tick genomes elucidate their genetic diversity and vector capacities.</title>
        <authorList>
            <person name="Jia N."/>
            <person name="Wang J."/>
            <person name="Shi W."/>
            <person name="Du L."/>
            <person name="Sun Y."/>
            <person name="Zhan W."/>
            <person name="Jiang J."/>
            <person name="Wang Q."/>
            <person name="Zhang B."/>
            <person name="Ji P."/>
            <person name="Sakyi L.B."/>
            <person name="Cui X."/>
            <person name="Yuan T."/>
            <person name="Jiang B."/>
            <person name="Yang W."/>
            <person name="Lam T.T.-Y."/>
            <person name="Chang Q."/>
            <person name="Ding S."/>
            <person name="Wang X."/>
            <person name="Zhu J."/>
            <person name="Ruan X."/>
            <person name="Zhao L."/>
            <person name="Wei J."/>
            <person name="Que T."/>
            <person name="Du C."/>
            <person name="Cheng J."/>
            <person name="Dai P."/>
            <person name="Han X."/>
            <person name="Huang E."/>
            <person name="Gao Y."/>
            <person name="Liu J."/>
            <person name="Shao H."/>
            <person name="Ye R."/>
            <person name="Li L."/>
            <person name="Wei W."/>
            <person name="Wang X."/>
            <person name="Wang C."/>
            <person name="Yang T."/>
            <person name="Huo Q."/>
            <person name="Li W."/>
            <person name="Guo W."/>
            <person name="Chen H."/>
            <person name="Zhou L."/>
            <person name="Ni X."/>
            <person name="Tian J."/>
            <person name="Zhou Y."/>
            <person name="Sheng Y."/>
            <person name="Liu T."/>
            <person name="Pan Y."/>
            <person name="Xia L."/>
            <person name="Li J."/>
            <person name="Zhao F."/>
            <person name="Cao W."/>
        </authorList>
    </citation>
    <scope>NUCLEOTIDE SEQUENCE</scope>
    <source>
        <strain evidence="1">Hyas-2018</strain>
    </source>
</reference>
<protein>
    <submittedName>
        <fullName evidence="1">Uncharacterized protein</fullName>
    </submittedName>
</protein>
<sequence>MPCYGTFVHTAQSTYLSEQPGHYVGDRRMRSRKSDIWHTPHRRPLCYQCSEADHLYCESPYRRLGLRGFSAHSPPPRYGQRPRDVEDYLSHQRSSHLPGNSNAGPAAVSYRAVAMSGPRKLTEATCGAGSLTTEVPKTSDQRRHGKIPIPHHLLLHG</sequence>
<gene>
    <name evidence="1" type="ORF">HPB50_013870</name>
</gene>
<proteinExistence type="predicted"/>
<evidence type="ECO:0000313" key="1">
    <source>
        <dbReference type="EMBL" id="KAH6926080.1"/>
    </source>
</evidence>
<name>A0ACB7RUA0_HYAAI</name>